<dbReference type="InterPro" id="IPR015424">
    <property type="entry name" value="PyrdxlP-dep_Trfase"/>
</dbReference>
<keyword evidence="5" id="KW-0804">Transcription</keyword>
<feature type="domain" description="HTH gntR-type" evidence="6">
    <location>
        <begin position="3"/>
        <end position="71"/>
    </location>
</feature>
<dbReference type="InterPro" id="IPR036390">
    <property type="entry name" value="WH_DNA-bd_sf"/>
</dbReference>
<evidence type="ECO:0000256" key="5">
    <source>
        <dbReference type="ARBA" id="ARBA00023163"/>
    </source>
</evidence>
<evidence type="ECO:0000313" key="8">
    <source>
        <dbReference type="Proteomes" id="UP000051326"/>
    </source>
</evidence>
<dbReference type="InterPro" id="IPR036388">
    <property type="entry name" value="WH-like_DNA-bd_sf"/>
</dbReference>
<comment type="similarity">
    <text evidence="1">In the C-terminal section; belongs to the class-I pyridoxal-phosphate-dependent aminotransferase family.</text>
</comment>
<evidence type="ECO:0000256" key="4">
    <source>
        <dbReference type="ARBA" id="ARBA00023125"/>
    </source>
</evidence>
<dbReference type="AlphaFoldDB" id="A0A0P1H732"/>
<dbReference type="SUPFAM" id="SSF46785">
    <property type="entry name" value="Winged helix' DNA-binding domain"/>
    <property type="match status" value="1"/>
</dbReference>
<evidence type="ECO:0000259" key="6">
    <source>
        <dbReference type="PROSITE" id="PS50949"/>
    </source>
</evidence>
<evidence type="ECO:0000256" key="1">
    <source>
        <dbReference type="ARBA" id="ARBA00005384"/>
    </source>
</evidence>
<dbReference type="Proteomes" id="UP000051326">
    <property type="component" value="Unassembled WGS sequence"/>
</dbReference>
<dbReference type="Gene3D" id="3.90.1150.10">
    <property type="entry name" value="Aspartate Aminotransferase, domain 1"/>
    <property type="match status" value="1"/>
</dbReference>
<dbReference type="Pfam" id="PF00392">
    <property type="entry name" value="GntR"/>
    <property type="match status" value="1"/>
</dbReference>
<keyword evidence="2" id="KW-0663">Pyridoxal phosphate</keyword>
<dbReference type="PANTHER" id="PTHR46577:SF1">
    <property type="entry name" value="HTH-TYPE TRANSCRIPTIONAL REGULATORY PROTEIN GABR"/>
    <property type="match status" value="1"/>
</dbReference>
<dbReference type="GO" id="GO:0003677">
    <property type="term" value="F:DNA binding"/>
    <property type="evidence" value="ECO:0007669"/>
    <property type="project" value="UniProtKB-KW"/>
</dbReference>
<reference evidence="7 8" key="1">
    <citation type="submission" date="2015-09" db="EMBL/GenBank/DDBJ databases">
        <authorList>
            <consortium name="Swine Surveillance"/>
        </authorList>
    </citation>
    <scope>NUCLEOTIDE SEQUENCE [LARGE SCALE GENOMIC DNA]</scope>
    <source>
        <strain evidence="7 8">CECT 8399</strain>
    </source>
</reference>
<sequence length="445" mass="47152">MSKARYTQLADLMSKAIREGKLAPGSRLPTHRAFAEASGVALATATRVYKELESRGLVAGETGRGTFVRDPGLPMTLGVHQSAAEGVTDLVFNMPGDPDDAAMLRAGLRRLAAAGDLEAMLRYQPHGGRMHERRIIAGHLSTRLGPIGADRLLVTSGSQHGLAAVCLGLFRPGDAIAADALTYPGFKSAAALRGLELVPVSSPQGIMDPDDLDRHCRQRTIRAVYLMPTVQSPLGAVIDEAARRRLLAIAERHSLLIIEDAAYAFLEPDPPPSLLALAPDRTVHIGGFSKNLATGLRLGYMVAPPAHTAPLLEVIRATTWNAPALVSALVTGWIEDGTLSQCEENRRRDGAERQSILKSVFADMPVLAHRNAGFAWLPLGKGVRAQPIVTELKEQAISVSGAEPFAATAAAPQALRLAFGGVPKAGLAGILQTVKAAVRNQNPPA</sequence>
<accession>A0A0P1H732</accession>
<dbReference type="InterPro" id="IPR051446">
    <property type="entry name" value="HTH_trans_reg/aminotransferase"/>
</dbReference>
<dbReference type="InterPro" id="IPR015422">
    <property type="entry name" value="PyrdxlP-dep_Trfase_small"/>
</dbReference>
<dbReference type="InterPro" id="IPR000524">
    <property type="entry name" value="Tscrpt_reg_HTH_GntR"/>
</dbReference>
<dbReference type="Gene3D" id="1.10.10.10">
    <property type="entry name" value="Winged helix-like DNA-binding domain superfamily/Winged helix DNA-binding domain"/>
    <property type="match status" value="1"/>
</dbReference>
<protein>
    <submittedName>
        <fullName evidence="7">Putative HTH-type transcriptional regulator YjiR</fullName>
    </submittedName>
</protein>
<dbReference type="GO" id="GO:0003700">
    <property type="term" value="F:DNA-binding transcription factor activity"/>
    <property type="evidence" value="ECO:0007669"/>
    <property type="project" value="InterPro"/>
</dbReference>
<dbReference type="PANTHER" id="PTHR46577">
    <property type="entry name" value="HTH-TYPE TRANSCRIPTIONAL REGULATORY PROTEIN GABR"/>
    <property type="match status" value="1"/>
</dbReference>
<dbReference type="RefSeq" id="WP_058284856.1">
    <property type="nucleotide sequence ID" value="NZ_CYSR01000010.1"/>
</dbReference>
<dbReference type="EMBL" id="CYSR01000010">
    <property type="protein sequence ID" value="CUH98646.1"/>
    <property type="molecule type" value="Genomic_DNA"/>
</dbReference>
<dbReference type="SMART" id="SM00345">
    <property type="entry name" value="HTH_GNTR"/>
    <property type="match status" value="1"/>
</dbReference>
<keyword evidence="3" id="KW-0805">Transcription regulation</keyword>
<proteinExistence type="inferred from homology"/>
<evidence type="ECO:0000256" key="2">
    <source>
        <dbReference type="ARBA" id="ARBA00022898"/>
    </source>
</evidence>
<keyword evidence="4" id="KW-0238">DNA-binding</keyword>
<organism evidence="7 8">
    <name type="scientific">Leisingera aquaemixtae</name>
    <dbReference type="NCBI Taxonomy" id="1396826"/>
    <lineage>
        <taxon>Bacteria</taxon>
        <taxon>Pseudomonadati</taxon>
        <taxon>Pseudomonadota</taxon>
        <taxon>Alphaproteobacteria</taxon>
        <taxon>Rhodobacterales</taxon>
        <taxon>Roseobacteraceae</taxon>
        <taxon>Leisingera</taxon>
    </lineage>
</organism>
<dbReference type="Gene3D" id="3.40.640.10">
    <property type="entry name" value="Type I PLP-dependent aspartate aminotransferase-like (Major domain)"/>
    <property type="match status" value="1"/>
</dbReference>
<dbReference type="InterPro" id="IPR004839">
    <property type="entry name" value="Aminotransferase_I/II_large"/>
</dbReference>
<dbReference type="PROSITE" id="PS50949">
    <property type="entry name" value="HTH_GNTR"/>
    <property type="match status" value="1"/>
</dbReference>
<dbReference type="GO" id="GO:0030170">
    <property type="term" value="F:pyridoxal phosphate binding"/>
    <property type="evidence" value="ECO:0007669"/>
    <property type="project" value="InterPro"/>
</dbReference>
<dbReference type="CDD" id="cd00609">
    <property type="entry name" value="AAT_like"/>
    <property type="match status" value="1"/>
</dbReference>
<dbReference type="SUPFAM" id="SSF53383">
    <property type="entry name" value="PLP-dependent transferases"/>
    <property type="match status" value="1"/>
</dbReference>
<dbReference type="Pfam" id="PF00155">
    <property type="entry name" value="Aminotran_1_2"/>
    <property type="match status" value="1"/>
</dbReference>
<name>A0A0P1H732_9RHOB</name>
<evidence type="ECO:0000256" key="3">
    <source>
        <dbReference type="ARBA" id="ARBA00023015"/>
    </source>
</evidence>
<dbReference type="CDD" id="cd07377">
    <property type="entry name" value="WHTH_GntR"/>
    <property type="match status" value="1"/>
</dbReference>
<dbReference type="InterPro" id="IPR015421">
    <property type="entry name" value="PyrdxlP-dep_Trfase_major"/>
</dbReference>
<evidence type="ECO:0000313" key="7">
    <source>
        <dbReference type="EMBL" id="CUH98646.1"/>
    </source>
</evidence>
<dbReference type="STRING" id="1396826.PHA8399_00760"/>
<gene>
    <name evidence="7" type="primary">yjiR_1</name>
    <name evidence="7" type="ORF">PHA8399_00760</name>
</gene>